<gene>
    <name evidence="1" type="ORF">H4683_003124</name>
</gene>
<dbReference type="EMBL" id="JADBEL010000020">
    <property type="protein sequence ID" value="MBE1556003.1"/>
    <property type="molecule type" value="Genomic_DNA"/>
</dbReference>
<comment type="caution">
    <text evidence="1">The sequence shown here is derived from an EMBL/GenBank/DDBJ whole genome shotgun (WGS) entry which is preliminary data.</text>
</comment>
<organism evidence="1 2">
    <name type="scientific">Sporosarcina limicola</name>
    <dbReference type="NCBI Taxonomy" id="34101"/>
    <lineage>
        <taxon>Bacteria</taxon>
        <taxon>Bacillati</taxon>
        <taxon>Bacillota</taxon>
        <taxon>Bacilli</taxon>
        <taxon>Bacillales</taxon>
        <taxon>Caryophanaceae</taxon>
        <taxon>Sporosarcina</taxon>
    </lineage>
</organism>
<name>A0A927ML84_9BACL</name>
<evidence type="ECO:0000313" key="1">
    <source>
        <dbReference type="EMBL" id="MBE1556003.1"/>
    </source>
</evidence>
<evidence type="ECO:0000313" key="2">
    <source>
        <dbReference type="Proteomes" id="UP000658225"/>
    </source>
</evidence>
<sequence length="353" mass="41022">MGGREGARGYLFQAVVAVLSSLTESTWEKVTLEPSESHEKVDILWEYSNGDRKVTQVKSSINNFSEKIISDLLKELIKDEPSAETYELILVGQLSQGGKKFKRQLDNSIFSVDSEFQKYSGRINIEIEDFSIHSLESKIYIELEKILFSINPLLSPEIKRLKVQALIYQFISYSTKGKTFSRKDLLGWFPNQESLNLSGVDSKTLNLYAFSQIERFFEVPIKEQLKIILQLEKVMGILVQRTRKERDINPYDLLYENNYFSFVKIDDSQTVNFTTKLNENTIFIPKGVNCISELILAMFKLLDYENKKDKEVMIEEFNNRYSKSDIVCEMICGNNVRAFLKKEWINLPLQEVW</sequence>
<dbReference type="AlphaFoldDB" id="A0A927ML84"/>
<reference evidence="1" key="1">
    <citation type="submission" date="2020-10" db="EMBL/GenBank/DDBJ databases">
        <title>Genomic Encyclopedia of Type Strains, Phase IV (KMG-IV): sequencing the most valuable type-strain genomes for metagenomic binning, comparative biology and taxonomic classification.</title>
        <authorList>
            <person name="Goeker M."/>
        </authorList>
    </citation>
    <scope>NUCLEOTIDE SEQUENCE</scope>
    <source>
        <strain evidence="1">DSM 13886</strain>
    </source>
</reference>
<dbReference type="RefSeq" id="WP_192599690.1">
    <property type="nucleotide sequence ID" value="NZ_JADBEL010000020.1"/>
</dbReference>
<keyword evidence="2" id="KW-1185">Reference proteome</keyword>
<dbReference type="Proteomes" id="UP000658225">
    <property type="component" value="Unassembled WGS sequence"/>
</dbReference>
<protein>
    <submittedName>
        <fullName evidence="1">Uncharacterized protein</fullName>
    </submittedName>
</protein>
<proteinExistence type="predicted"/>
<accession>A0A927ML84</accession>